<dbReference type="Gene3D" id="3.60.15.10">
    <property type="entry name" value="Ribonuclease Z/Hydroxyacylglutathione hydrolase-like"/>
    <property type="match status" value="1"/>
</dbReference>
<dbReference type="PANTHER" id="PTHR43041:SF1">
    <property type="entry name" value="METALLO-BETA-LACTAMASE DOMAIN-CONTAINING PROTEIN"/>
    <property type="match status" value="1"/>
</dbReference>
<feature type="domain" description="Metallo-beta-lactamase" evidence="1">
    <location>
        <begin position="29"/>
        <end position="220"/>
    </location>
</feature>
<dbReference type="SMART" id="SM00849">
    <property type="entry name" value="Lactamase_B"/>
    <property type="match status" value="1"/>
</dbReference>
<proteinExistence type="predicted"/>
<name>A0A1S7LHC7_MAGMO</name>
<dbReference type="AlphaFoldDB" id="A0A1S7LHC7"/>
<accession>A0A1S7LHC7</accession>
<protein>
    <recommendedName>
        <fullName evidence="1">Metallo-beta-lactamase domain-containing protein</fullName>
    </recommendedName>
</protein>
<evidence type="ECO:0000259" key="1">
    <source>
        <dbReference type="SMART" id="SM00849"/>
    </source>
</evidence>
<dbReference type="EMBL" id="LO017727">
    <property type="protein sequence ID" value="CRH05341.1"/>
    <property type="molecule type" value="Genomic_DNA"/>
</dbReference>
<sequence length="248" mass="28056">MQSFDYNGPVPVTDDIIWVGYHDEEASLHCNTYLLLDGDEVILIDPGSIPYFPVIARKIIEVVEPQRISTIIVTHQDPDVCGNLPVMEDVVERSDLIIVAHPTTTWLIKYYGVKSQLVPVDEIGYRVITEKGRILEFIPTPYLHSPGAACVYDHQTRTLFTSDLFGGVDEEGDGWSLFAPSNYMEMMEPWHQSTMPNNHTLRRGMEILQQYDVARICPQHGSVIEGEERVKQAIALLKELPCGLDLME</sequence>
<organism evidence="2">
    <name type="scientific">Magnetococcus massalia (strain MO-1)</name>
    <dbReference type="NCBI Taxonomy" id="451514"/>
    <lineage>
        <taxon>Bacteria</taxon>
        <taxon>Pseudomonadati</taxon>
        <taxon>Pseudomonadota</taxon>
        <taxon>Magnetococcia</taxon>
        <taxon>Magnetococcales</taxon>
        <taxon>Magnetococcaceae</taxon>
        <taxon>Magnetococcus</taxon>
    </lineage>
</organism>
<dbReference type="InterPro" id="IPR001279">
    <property type="entry name" value="Metallo-B-lactamas"/>
</dbReference>
<dbReference type="SUPFAM" id="SSF56281">
    <property type="entry name" value="Metallo-hydrolase/oxidoreductase"/>
    <property type="match status" value="1"/>
</dbReference>
<gene>
    <name evidence="2" type="ORF">MAGMO_1147</name>
</gene>
<dbReference type="InterPro" id="IPR045761">
    <property type="entry name" value="ODP_dom"/>
</dbReference>
<evidence type="ECO:0000313" key="2">
    <source>
        <dbReference type="EMBL" id="CRH05341.1"/>
    </source>
</evidence>
<dbReference type="PANTHER" id="PTHR43041">
    <property type="entry name" value="HYDROLASE, METALLO-BETA-LACTAMASE SUPERFAMILY"/>
    <property type="match status" value="1"/>
</dbReference>
<reference evidence="2" key="1">
    <citation type="submission" date="2015-04" db="EMBL/GenBank/DDBJ databases">
        <authorList>
            <person name="Syromyatnikov M.Y."/>
            <person name="Popov V.N."/>
        </authorList>
    </citation>
    <scope>NUCLEOTIDE SEQUENCE</scope>
    <source>
        <strain evidence="2">MO-1</strain>
    </source>
</reference>
<dbReference type="Pfam" id="PF19583">
    <property type="entry name" value="ODP"/>
    <property type="match status" value="1"/>
</dbReference>
<dbReference type="InterPro" id="IPR036866">
    <property type="entry name" value="RibonucZ/Hydroxyglut_hydro"/>
</dbReference>